<dbReference type="Gene3D" id="3.40.50.720">
    <property type="entry name" value="NAD(P)-binding Rossmann-like Domain"/>
    <property type="match status" value="1"/>
</dbReference>
<dbReference type="SUPFAM" id="SSF51735">
    <property type="entry name" value="NAD(P)-binding Rossmann-fold domains"/>
    <property type="match status" value="1"/>
</dbReference>
<dbReference type="GeneID" id="300654714"/>
<dbReference type="PANTHER" id="PTHR22604:SF105">
    <property type="entry name" value="TRANS-1,2-DIHYDROBENZENE-1,2-DIOL DEHYDROGENASE"/>
    <property type="match status" value="1"/>
</dbReference>
<dbReference type="Proteomes" id="UP000470384">
    <property type="component" value="Unassembled WGS sequence"/>
</dbReference>
<evidence type="ECO:0000259" key="4">
    <source>
        <dbReference type="Pfam" id="PF01408"/>
    </source>
</evidence>
<evidence type="ECO:0000313" key="7">
    <source>
        <dbReference type="Proteomes" id="UP000470384"/>
    </source>
</evidence>
<proteinExistence type="inferred from homology"/>
<dbReference type="OrthoDB" id="9774191at2"/>
<dbReference type="Pfam" id="PF00248">
    <property type="entry name" value="Aldo_ket_red"/>
    <property type="match status" value="1"/>
</dbReference>
<dbReference type="Gene3D" id="3.30.360.10">
    <property type="entry name" value="Dihydrodipicolinate Reductase, domain 2"/>
    <property type="match status" value="1"/>
</dbReference>
<reference evidence="6 7" key="1">
    <citation type="journal article" date="2016" name="Int. J. Syst. Evol. Microbiol.">
        <title>Pyruvatibacter mobilis gen. nov., sp. nov., a marine bacterium from the culture broth of Picochlorum sp. 122.</title>
        <authorList>
            <person name="Wang G."/>
            <person name="Tang M."/>
            <person name="Wu H."/>
            <person name="Dai S."/>
            <person name="Li T."/>
            <person name="Chen C."/>
            <person name="He H."/>
            <person name="Fan J."/>
            <person name="Xiang W."/>
            <person name="Li X."/>
        </authorList>
    </citation>
    <scope>NUCLEOTIDE SEQUENCE [LARGE SCALE GENOMIC DNA]</scope>
    <source>
        <strain evidence="6 7">GYP-11</strain>
    </source>
</reference>
<dbReference type="InterPro" id="IPR055170">
    <property type="entry name" value="GFO_IDH_MocA-like_dom"/>
</dbReference>
<feature type="domain" description="Gfo/Idh/MocA-like oxidoreductase N-terminal" evidence="4">
    <location>
        <begin position="5"/>
        <end position="133"/>
    </location>
</feature>
<organism evidence="6 7">
    <name type="scientific">Pyruvatibacter mobilis</name>
    <dbReference type="NCBI Taxonomy" id="1712261"/>
    <lineage>
        <taxon>Bacteria</taxon>
        <taxon>Pseudomonadati</taxon>
        <taxon>Pseudomonadota</taxon>
        <taxon>Alphaproteobacteria</taxon>
        <taxon>Hyphomicrobiales</taxon>
        <taxon>Parvibaculaceae</taxon>
        <taxon>Pyruvatibacter</taxon>
    </lineage>
</organism>
<dbReference type="EMBL" id="WXYQ01000006">
    <property type="protein sequence ID" value="NBG96004.1"/>
    <property type="molecule type" value="Genomic_DNA"/>
</dbReference>
<evidence type="ECO:0000256" key="1">
    <source>
        <dbReference type="ARBA" id="ARBA00010928"/>
    </source>
</evidence>
<dbReference type="InterPro" id="IPR023210">
    <property type="entry name" value="NADP_OxRdtase_dom"/>
</dbReference>
<evidence type="ECO:0000313" key="6">
    <source>
        <dbReference type="EMBL" id="NBG96004.1"/>
    </source>
</evidence>
<keyword evidence="2" id="KW-0560">Oxidoreductase</keyword>
<sequence length="677" mass="73447">MSGLSWGILGTGAIAHAFARAVAKSDSGTLARIGSRTPESAAAFIAKLQADEVAAVASGTSDTKASGDYDALLADPAVEAVYIATPHTSHAQWAVRAAEAGKHVLVEKPAALNHADTMAMAEAARAAKVFFMEAFMYRLAPQTRKLVELIEVGEIGSVRMIEASFGFHAPFNAESRLFSNALGGGGIMDVGLYPVSMARLVAGANDGRGFLDPVSVQGKARLGRTGVDEWAAALLHFDNDVIAQVSTAVSAWLPNTVNIFGETGSLHLAGPWHAAGVEGGSSAIELRRFGKDTQTIDVAQDKWLYEIEADHVADCVARGLTESPLVPMADTLGNMQALDAWRADAGFAYQAESRHQGWPTVSRRALAQRPGAPMQMRAIEGVARPVSALVMGCDNQTTMPHAAVQFDDFVMQGGNCFDTAHLYGGGIMEKLLGRWIEDRGIRDDVVLICKGAHTPDCRPDAVRPQLEESLDRLRTDRADIYFLHRDDPQVPIAEWVDLLNELKDEGKLSVFGGSNWSMARMQEANAYAAANGKQGFTVLSNNFSLARMNNPIWPGVMSCSDDAYRTWLEESGTALFSWSSQARGFFTERAGPDIKADTDLMNAFYSDDNFERRRRAYELSDRKGVHPMTIALAYVLGQKMPTFALVGPRTLAELRTSLDVFQVELSDQEIAWLDLRD</sequence>
<dbReference type="SUPFAM" id="SSF51430">
    <property type="entry name" value="NAD(P)-linked oxidoreductase"/>
    <property type="match status" value="1"/>
</dbReference>
<dbReference type="Pfam" id="PF22725">
    <property type="entry name" value="GFO_IDH_MocA_C3"/>
    <property type="match status" value="1"/>
</dbReference>
<dbReference type="CDD" id="cd19082">
    <property type="entry name" value="AKR_AKR10A1_2"/>
    <property type="match status" value="1"/>
</dbReference>
<dbReference type="InterPro" id="IPR000683">
    <property type="entry name" value="Gfo/Idh/MocA-like_OxRdtase_N"/>
</dbReference>
<dbReference type="GO" id="GO:0016491">
    <property type="term" value="F:oxidoreductase activity"/>
    <property type="evidence" value="ECO:0007669"/>
    <property type="project" value="UniProtKB-KW"/>
</dbReference>
<dbReference type="InterPro" id="IPR036291">
    <property type="entry name" value="NAD(P)-bd_dom_sf"/>
</dbReference>
<protein>
    <submittedName>
        <fullName evidence="6">Gfo/Idh/MocA family oxidoreductase</fullName>
    </submittedName>
</protein>
<dbReference type="SUPFAM" id="SSF55347">
    <property type="entry name" value="Glyceraldehyde-3-phosphate dehydrogenase-like, C-terminal domain"/>
    <property type="match status" value="1"/>
</dbReference>
<evidence type="ECO:0000259" key="3">
    <source>
        <dbReference type="Pfam" id="PF00248"/>
    </source>
</evidence>
<dbReference type="PANTHER" id="PTHR22604">
    <property type="entry name" value="OXIDOREDUCTASES"/>
    <property type="match status" value="1"/>
</dbReference>
<dbReference type="InterPro" id="IPR050984">
    <property type="entry name" value="Gfo/Idh/MocA_domain"/>
</dbReference>
<comment type="caution">
    <text evidence="6">The sequence shown here is derived from an EMBL/GenBank/DDBJ whole genome shotgun (WGS) entry which is preliminary data.</text>
</comment>
<feature type="domain" description="NADP-dependent oxidoreductase" evidence="3">
    <location>
        <begin position="395"/>
        <end position="674"/>
    </location>
</feature>
<dbReference type="Gene3D" id="3.20.20.100">
    <property type="entry name" value="NADP-dependent oxidoreductase domain"/>
    <property type="match status" value="1"/>
</dbReference>
<accession>A0A845QC15</accession>
<dbReference type="Pfam" id="PF01408">
    <property type="entry name" value="GFO_IDH_MocA"/>
    <property type="match status" value="1"/>
</dbReference>
<evidence type="ECO:0000259" key="5">
    <source>
        <dbReference type="Pfam" id="PF22725"/>
    </source>
</evidence>
<dbReference type="AlphaFoldDB" id="A0A845QC15"/>
<gene>
    <name evidence="6" type="ORF">GTQ45_09705</name>
</gene>
<feature type="domain" description="GFO/IDH/MocA-like oxidoreductase" evidence="5">
    <location>
        <begin position="144"/>
        <end position="266"/>
    </location>
</feature>
<comment type="similarity">
    <text evidence="1">Belongs to the Gfo/Idh/MocA family.</text>
</comment>
<dbReference type="GO" id="GO:0000166">
    <property type="term" value="F:nucleotide binding"/>
    <property type="evidence" value="ECO:0007669"/>
    <property type="project" value="InterPro"/>
</dbReference>
<dbReference type="InterPro" id="IPR036812">
    <property type="entry name" value="NAD(P)_OxRdtase_dom_sf"/>
</dbReference>
<keyword evidence="7" id="KW-1185">Reference proteome</keyword>
<dbReference type="RefSeq" id="WP_160587899.1">
    <property type="nucleotide sequence ID" value="NZ_BMHN01000001.1"/>
</dbReference>
<evidence type="ECO:0000256" key="2">
    <source>
        <dbReference type="ARBA" id="ARBA00023002"/>
    </source>
</evidence>
<name>A0A845QC15_9HYPH</name>